<keyword evidence="2 5" id="KW-0472">Membrane</keyword>
<sequence length="292" mass="33230">MRQTNSLKLLNNAVSPAKVLVSLTSSSISHVMRTTRGKEKLLALIQYSSELFKLTMKEYLEHAGKPDIPTHVRNAIEIEKSMRNGRKLMRVLMFVDEINSIEKVWQSSGKFDFFKIVRILNHFSSTIFYLLDNLVWCSDIGIINKYVTKATLQWRQTKDMACLAKCILQSTICVMTAFKARKKIISSQNILKENSDGVVKNGGIFVGIIEGLLMAKKEYRLSLLSVFVSFLRYLMLTKALNLPGASYMSRIFISLCGIFSMCLNIYCLLIGDSMIRTDTQQNSHRSKLNDLN</sequence>
<gene>
    <name evidence="6" type="ORF">BSTOLATCC_MIC40826</name>
</gene>
<dbReference type="GO" id="GO:0005778">
    <property type="term" value="C:peroxisomal membrane"/>
    <property type="evidence" value="ECO:0007669"/>
    <property type="project" value="UniProtKB-SubCell"/>
</dbReference>
<dbReference type="Proteomes" id="UP001162131">
    <property type="component" value="Unassembled WGS sequence"/>
</dbReference>
<comment type="caution">
    <text evidence="6">The sequence shown here is derived from an EMBL/GenBank/DDBJ whole genome shotgun (WGS) entry which is preliminary data.</text>
</comment>
<dbReference type="EMBL" id="CAJZBQ010000040">
    <property type="protein sequence ID" value="CAG9326399.1"/>
    <property type="molecule type" value="Genomic_DNA"/>
</dbReference>
<dbReference type="InterPro" id="IPR008733">
    <property type="entry name" value="PEX11"/>
</dbReference>
<comment type="subcellular location">
    <subcellularLocation>
        <location evidence="4">Peroxisome membrane</location>
    </subcellularLocation>
</comment>
<organism evidence="6 7">
    <name type="scientific">Blepharisma stoltei</name>
    <dbReference type="NCBI Taxonomy" id="1481888"/>
    <lineage>
        <taxon>Eukaryota</taxon>
        <taxon>Sar</taxon>
        <taxon>Alveolata</taxon>
        <taxon>Ciliophora</taxon>
        <taxon>Postciliodesmatophora</taxon>
        <taxon>Heterotrichea</taxon>
        <taxon>Heterotrichida</taxon>
        <taxon>Blepharismidae</taxon>
        <taxon>Blepharisma</taxon>
    </lineage>
</organism>
<evidence type="ECO:0008006" key="8">
    <source>
        <dbReference type="Google" id="ProtNLM"/>
    </source>
</evidence>
<accession>A0AAU9JN51</accession>
<dbReference type="PANTHER" id="PTHR12652:SF50">
    <property type="entry name" value="PEROXIN 11"/>
    <property type="match status" value="1"/>
</dbReference>
<protein>
    <recommendedName>
        <fullName evidence="8">Peroxisomal membrane protein 11C</fullName>
    </recommendedName>
</protein>
<reference evidence="6" key="1">
    <citation type="submission" date="2021-09" db="EMBL/GenBank/DDBJ databases">
        <authorList>
            <consortium name="AG Swart"/>
            <person name="Singh M."/>
            <person name="Singh A."/>
            <person name="Seah K."/>
            <person name="Emmerich C."/>
        </authorList>
    </citation>
    <scope>NUCLEOTIDE SEQUENCE</scope>
    <source>
        <strain evidence="6">ATCC30299</strain>
    </source>
</reference>
<keyword evidence="5" id="KW-0812">Transmembrane</keyword>
<name>A0AAU9JN51_9CILI</name>
<evidence type="ECO:0000256" key="4">
    <source>
        <dbReference type="ARBA" id="ARBA00046271"/>
    </source>
</evidence>
<feature type="transmembrane region" description="Helical" evidence="5">
    <location>
        <begin position="219"/>
        <end position="235"/>
    </location>
</feature>
<evidence type="ECO:0000256" key="3">
    <source>
        <dbReference type="ARBA" id="ARBA00023140"/>
    </source>
</evidence>
<feature type="transmembrane region" description="Helical" evidence="5">
    <location>
        <begin position="247"/>
        <end position="269"/>
    </location>
</feature>
<dbReference type="AlphaFoldDB" id="A0AAU9JN51"/>
<evidence type="ECO:0000313" key="6">
    <source>
        <dbReference type="EMBL" id="CAG9326399.1"/>
    </source>
</evidence>
<proteinExistence type="predicted"/>
<keyword evidence="7" id="KW-1185">Reference proteome</keyword>
<keyword evidence="1" id="KW-0962">Peroxisome biogenesis</keyword>
<evidence type="ECO:0000256" key="5">
    <source>
        <dbReference type="SAM" id="Phobius"/>
    </source>
</evidence>
<evidence type="ECO:0000313" key="7">
    <source>
        <dbReference type="Proteomes" id="UP001162131"/>
    </source>
</evidence>
<dbReference type="PANTHER" id="PTHR12652">
    <property type="entry name" value="PEROXISOMAL BIOGENESIS FACTOR 11"/>
    <property type="match status" value="1"/>
</dbReference>
<dbReference type="GO" id="GO:0016559">
    <property type="term" value="P:peroxisome fission"/>
    <property type="evidence" value="ECO:0007669"/>
    <property type="project" value="InterPro"/>
</dbReference>
<dbReference type="Pfam" id="PF05648">
    <property type="entry name" value="PEX11"/>
    <property type="match status" value="1"/>
</dbReference>
<keyword evidence="5" id="KW-1133">Transmembrane helix</keyword>
<evidence type="ECO:0000256" key="1">
    <source>
        <dbReference type="ARBA" id="ARBA00022593"/>
    </source>
</evidence>
<keyword evidence="3" id="KW-0576">Peroxisome</keyword>
<evidence type="ECO:0000256" key="2">
    <source>
        <dbReference type="ARBA" id="ARBA00023136"/>
    </source>
</evidence>